<dbReference type="InterPro" id="IPR008969">
    <property type="entry name" value="CarboxyPept-like_regulatory"/>
</dbReference>
<evidence type="ECO:0000313" key="1">
    <source>
        <dbReference type="EMBL" id="OUP18031.1"/>
    </source>
</evidence>
<sequence length="775" mass="88459">MKRMMIWIILLGGMVQGAFAQNLEIKGMVRDARNKEILEFANVVLQTMDSSFVAGTTTDMKGHFLLNKIKKGSYILSVSSLGFKTEYISLESLSKNISLGEISLNDDAVSLDGVTVSASAQTSHADKKVVFPSERQMKASGNGMDLLQQMMLPRVQVDLLNNEIKATGNGVVQVRINGVKVEQDEIKALNPSDIIRIEYHDNPGLRYGNADIVLDYIVRRPDTGGSFGLDMAQGINSMWGEHNAWGKINHKNSEWGASYRIGPRDFYGMKRNNEEEFHLANGTTLNRVEIGEPSRARLFMHNLNVNYSYQKPDKYMFNATFRYRNNHQPHWDYQGVLMNKANPEDKVDMIDLSGSAYQAPALDLYYQRDLKHNQTLVFNVVGTYNQTKSTRIYQESKHEQLLTDVNNVVDGDKYSIIGEAIYEKKLTNGNRLSGGLRHNQSFSDNSYINGHNYKTHMEQMESSVYAEFKGKVKKLDYSLGLTVNRSSYSQRGEDADYERYTVSPRLTLFYALPGESSIRLKSTMGNVTPSLGELSAIDQVIDSLQIQRGNPNLKSYMSYYTELNYEFRKGLFYVNALGAYEYQPDAIMDEKYLEGNKIIQTWDNQKNWQRVVASVNLRVGPIKDILQFSVNGGMNHYMSNGNTYTHRYTNWWCDANVSVTWKNWSLMYMLMTNWNWFKGETMSGGENIQGIQLGYRHKDLMVGLRVFNPFTDNYKQETENWNQYASFHRSNYIKESSRLFVATISYNFSFGRKFSAGQKKVNNADNDSGVMSTGK</sequence>
<evidence type="ECO:0000313" key="2">
    <source>
        <dbReference type="Proteomes" id="UP000195950"/>
    </source>
</evidence>
<keyword evidence="1" id="KW-0675">Receptor</keyword>
<name>A0A1Y4IK50_PARDI</name>
<comment type="caution">
    <text evidence="1">The sequence shown here is derived from an EMBL/GenBank/DDBJ whole genome shotgun (WGS) entry which is preliminary data.</text>
</comment>
<dbReference type="RefSeq" id="WP_087345212.1">
    <property type="nucleotide sequence ID" value="NZ_CP132899.1"/>
</dbReference>
<accession>A0A1Y4IK50</accession>
<dbReference type="SUPFAM" id="SSF49464">
    <property type="entry name" value="Carboxypeptidase regulatory domain-like"/>
    <property type="match status" value="1"/>
</dbReference>
<organism evidence="1 2">
    <name type="scientific">Parabacteroides distasonis</name>
    <dbReference type="NCBI Taxonomy" id="823"/>
    <lineage>
        <taxon>Bacteria</taxon>
        <taxon>Pseudomonadati</taxon>
        <taxon>Bacteroidota</taxon>
        <taxon>Bacteroidia</taxon>
        <taxon>Bacteroidales</taxon>
        <taxon>Tannerellaceae</taxon>
        <taxon>Parabacteroides</taxon>
    </lineage>
</organism>
<gene>
    <name evidence="1" type="ORF">B5F32_12850</name>
</gene>
<proteinExistence type="predicted"/>
<dbReference type="Pfam" id="PF13715">
    <property type="entry name" value="CarbopepD_reg_2"/>
    <property type="match status" value="1"/>
</dbReference>
<dbReference type="EMBL" id="NFJX01000011">
    <property type="protein sequence ID" value="OUP18031.1"/>
    <property type="molecule type" value="Genomic_DNA"/>
</dbReference>
<dbReference type="AlphaFoldDB" id="A0A1Y4IK50"/>
<reference evidence="2" key="1">
    <citation type="submission" date="2017-04" db="EMBL/GenBank/DDBJ databases">
        <title>Function of individual gut microbiota members based on whole genome sequencing of pure cultures obtained from chicken caecum.</title>
        <authorList>
            <person name="Medvecky M."/>
            <person name="Cejkova D."/>
            <person name="Polansky O."/>
            <person name="Karasova D."/>
            <person name="Kubasova T."/>
            <person name="Cizek A."/>
            <person name="Rychlik I."/>
        </authorList>
    </citation>
    <scope>NUCLEOTIDE SEQUENCE [LARGE SCALE GENOMIC DNA]</scope>
    <source>
        <strain evidence="2">An199</strain>
    </source>
</reference>
<dbReference type="Proteomes" id="UP000195950">
    <property type="component" value="Unassembled WGS sequence"/>
</dbReference>
<protein>
    <submittedName>
        <fullName evidence="1">TonB-dependent receptor</fullName>
    </submittedName>
</protein>
<dbReference type="SUPFAM" id="SSF56935">
    <property type="entry name" value="Porins"/>
    <property type="match status" value="1"/>
</dbReference>
<dbReference type="Gene3D" id="2.60.40.1120">
    <property type="entry name" value="Carboxypeptidase-like, regulatory domain"/>
    <property type="match status" value="1"/>
</dbReference>